<evidence type="ECO:0000313" key="2">
    <source>
        <dbReference type="Proteomes" id="UP000548476"/>
    </source>
</evidence>
<dbReference type="Proteomes" id="UP000548476">
    <property type="component" value="Unassembled WGS sequence"/>
</dbReference>
<accession>A0A841FKC1</accession>
<comment type="caution">
    <text evidence="1">The sequence shown here is derived from an EMBL/GenBank/DDBJ whole genome shotgun (WGS) entry which is preliminary data.</text>
</comment>
<dbReference type="RefSeq" id="WP_184787153.1">
    <property type="nucleotide sequence ID" value="NZ_BONT01000045.1"/>
</dbReference>
<dbReference type="AlphaFoldDB" id="A0A841FKC1"/>
<proteinExistence type="predicted"/>
<gene>
    <name evidence="1" type="ORF">HNR73_002128</name>
</gene>
<keyword evidence="2" id="KW-1185">Reference proteome</keyword>
<protein>
    <submittedName>
        <fullName evidence="1">Uncharacterized protein</fullName>
    </submittedName>
</protein>
<sequence>MVMNEGLPTIGEVALDESGLNKVYEVRGHDLGRVEIYRIGSLGFPLHVATVEGVDAKPEWSVHNGYPLSPADRDELLTKTAELWRKTRD</sequence>
<evidence type="ECO:0000313" key="1">
    <source>
        <dbReference type="EMBL" id="MBB6034278.1"/>
    </source>
</evidence>
<dbReference type="EMBL" id="JACHGT010000004">
    <property type="protein sequence ID" value="MBB6034278.1"/>
    <property type="molecule type" value="Genomic_DNA"/>
</dbReference>
<organism evidence="1 2">
    <name type="scientific">Phytomonospora endophytica</name>
    <dbReference type="NCBI Taxonomy" id="714109"/>
    <lineage>
        <taxon>Bacteria</taxon>
        <taxon>Bacillati</taxon>
        <taxon>Actinomycetota</taxon>
        <taxon>Actinomycetes</taxon>
        <taxon>Micromonosporales</taxon>
        <taxon>Micromonosporaceae</taxon>
        <taxon>Phytomonospora</taxon>
    </lineage>
</organism>
<reference evidence="1 2" key="1">
    <citation type="submission" date="2020-08" db="EMBL/GenBank/DDBJ databases">
        <title>Genomic Encyclopedia of Type Strains, Phase IV (KMG-IV): sequencing the most valuable type-strain genomes for metagenomic binning, comparative biology and taxonomic classification.</title>
        <authorList>
            <person name="Goeker M."/>
        </authorList>
    </citation>
    <scope>NUCLEOTIDE SEQUENCE [LARGE SCALE GENOMIC DNA]</scope>
    <source>
        <strain evidence="1 2">YIM 65646</strain>
    </source>
</reference>
<name>A0A841FKC1_9ACTN</name>